<evidence type="ECO:0000256" key="13">
    <source>
        <dbReference type="ARBA" id="ARBA00023086"/>
    </source>
</evidence>
<protein>
    <recommendedName>
        <fullName evidence="7">Nucleoprotein</fullName>
    </recommendedName>
    <alternativeName>
        <fullName evidence="16">Nucleocapsid protein</fullName>
    </alternativeName>
</protein>
<keyword evidence="8" id="KW-0167">Capsid protein</keyword>
<accession>A0A4Y6JJM1</accession>
<evidence type="ECO:0000313" key="19">
    <source>
        <dbReference type="Proteomes" id="UP000678544"/>
    </source>
</evidence>
<sequence>MSSTPLPSAQDIKSARDWFQGLGNSELFENFDIEGLVSKIAYKGFNAEIIRAAFFRAASKAGDPVADLLHLIILGMERGANVTNMTNRMDPEGKKVVNELVSRYQLKSRASGASQHTLTLPRICLAFPYHSCCYANNYRKNKIFSVNVPGCMTVQPFSSLIPAQATKIVSSDVVDMIKAVHIRCMSLLTQKIGPKDSAKRELADLDAESERYVDLGMLGSPFNEATKIQILTEFEVISTKGGINKQVQEMYESIL</sequence>
<keyword evidence="14" id="KW-1035">Host cytoplasm</keyword>
<dbReference type="Proteomes" id="UP000678544">
    <property type="component" value="Genome"/>
</dbReference>
<name>A0A4Y6JJM1_9VIRU</name>
<dbReference type="RefSeq" id="YP_010839972.1">
    <property type="nucleotide sequence ID" value="NC_078298.1"/>
</dbReference>
<comment type="subunit">
    <text evidence="17">Homodimer. Homohexamer; ring-shaped, necessary to form the nucleocapsid. Homopentamers; opened pentamers in solution. Binds to viral genomic RNA. Interacts with glycoprotein Gn; this interaction allows packaging of nucleocapsids into virions.</text>
</comment>
<evidence type="ECO:0000256" key="7">
    <source>
        <dbReference type="ARBA" id="ARBA00014389"/>
    </source>
</evidence>
<evidence type="ECO:0000256" key="9">
    <source>
        <dbReference type="ARBA" id="ARBA00022562"/>
    </source>
</evidence>
<keyword evidence="10" id="KW-1040">Host Golgi apparatus</keyword>
<dbReference type="GO" id="GO:0044177">
    <property type="term" value="C:host cell Golgi apparatus"/>
    <property type="evidence" value="ECO:0007669"/>
    <property type="project" value="UniProtKB-SubCell"/>
</dbReference>
<organism evidence="18 19">
    <name type="scientific">Dar es Salaam virus TZ-189</name>
    <dbReference type="NCBI Taxonomy" id="2576944"/>
    <lineage>
        <taxon>Viruses</taxon>
        <taxon>Riboviria</taxon>
        <taxon>Orthornavirae</taxon>
        <taxon>Negarnaviricota</taxon>
        <taxon>Polyploviricotina</taxon>
        <taxon>Bunyaviricetes</taxon>
        <taxon>Hareavirales</taxon>
        <taxon>Phenuiviridae</taxon>
        <taxon>Tanzavirus</taxon>
        <taxon>Tanzavirus daressalaamense</taxon>
    </lineage>
</organism>
<proteinExistence type="inferred from homology"/>
<keyword evidence="11" id="KW-0946">Virion</keyword>
<evidence type="ECO:0000256" key="1">
    <source>
        <dbReference type="ARBA" id="ARBA00004136"/>
    </source>
</evidence>
<evidence type="ECO:0000256" key="8">
    <source>
        <dbReference type="ARBA" id="ARBA00022561"/>
    </source>
</evidence>
<comment type="similarity">
    <text evidence="6">Belongs to the phlebovirus nucleocapsid protein family.</text>
</comment>
<comment type="subcellular location">
    <subcellularLocation>
        <location evidence="1">Host Golgi apparatus</location>
    </subcellularLocation>
    <subcellularLocation>
        <location evidence="3">Host cytoplasm</location>
    </subcellularLocation>
    <subcellularLocation>
        <location evidence="5">Host endoplasmic reticulum-Golgi intermediate compartment</location>
    </subcellularLocation>
    <subcellularLocation>
        <location evidence="2">Host nucleus</location>
    </subcellularLocation>
    <subcellularLocation>
        <location evidence="4">Virion</location>
    </subcellularLocation>
</comment>
<dbReference type="KEGG" id="vg:80550278"/>
<evidence type="ECO:0000256" key="3">
    <source>
        <dbReference type="ARBA" id="ARBA00004192"/>
    </source>
</evidence>
<evidence type="ECO:0000256" key="17">
    <source>
        <dbReference type="ARBA" id="ARBA00046628"/>
    </source>
</evidence>
<reference evidence="18" key="1">
    <citation type="submission" date="2019-06" db="EMBL/GenBank/DDBJ databases">
        <title>Nearly Complete Sequences of Novel Phlebovirus-like Virus Detected in Human Plasma Sample by High-Throughput Sequencing.</title>
        <authorList>
            <person name="Laubscher F."/>
            <person name="Cordey S."/>
            <person name="Hartley M.-A."/>
            <person name="Vieille G."/>
            <person name="Boillat-Blanco N."/>
            <person name="Samaka J."/>
            <person name="Mlaganile T."/>
            <person name="d'Acremont V."/>
            <person name="Kaiser L."/>
        </authorList>
    </citation>
    <scope>NUCLEOTIDE SEQUENCE</scope>
    <source>
        <strain evidence="18">TZ-189</strain>
    </source>
</reference>
<dbReference type="InterPro" id="IPR015971">
    <property type="entry name" value="Nucleocapsid_Phlebovirus"/>
</dbReference>
<evidence type="ECO:0000256" key="16">
    <source>
        <dbReference type="ARBA" id="ARBA00033344"/>
    </source>
</evidence>
<evidence type="ECO:0000256" key="4">
    <source>
        <dbReference type="ARBA" id="ARBA00004328"/>
    </source>
</evidence>
<dbReference type="InterPro" id="IPR009522">
    <property type="entry name" value="Capsid_Phlebovir/Tenuivir"/>
</dbReference>
<evidence type="ECO:0000256" key="5">
    <source>
        <dbReference type="ARBA" id="ARBA00004452"/>
    </source>
</evidence>
<dbReference type="GeneID" id="80550278"/>
<dbReference type="GO" id="GO:0042025">
    <property type="term" value="C:host cell nucleus"/>
    <property type="evidence" value="ECO:0007669"/>
    <property type="project" value="UniProtKB-SubCell"/>
</dbReference>
<dbReference type="Pfam" id="PF05733">
    <property type="entry name" value="Tenui_N"/>
    <property type="match status" value="1"/>
</dbReference>
<keyword evidence="9" id="KW-1048">Host nucleus</keyword>
<evidence type="ECO:0000256" key="12">
    <source>
        <dbReference type="ARBA" id="ARBA00022884"/>
    </source>
</evidence>
<keyword evidence="13 18" id="KW-0543">Viral nucleoprotein</keyword>
<dbReference type="PIRSF" id="PIRSF003953">
    <property type="entry name" value="N_PhelboV"/>
    <property type="match status" value="1"/>
</dbReference>
<evidence type="ECO:0000256" key="11">
    <source>
        <dbReference type="ARBA" id="ARBA00022844"/>
    </source>
</evidence>
<dbReference type="GO" id="GO:1990904">
    <property type="term" value="C:ribonucleoprotein complex"/>
    <property type="evidence" value="ECO:0007669"/>
    <property type="project" value="UniProtKB-KW"/>
</dbReference>
<evidence type="ECO:0000256" key="15">
    <source>
        <dbReference type="ARBA" id="ARBA00023274"/>
    </source>
</evidence>
<dbReference type="EMBL" id="MN062092">
    <property type="protein sequence ID" value="QDF82062.1"/>
    <property type="molecule type" value="Genomic_RNA"/>
</dbReference>
<evidence type="ECO:0000256" key="6">
    <source>
        <dbReference type="ARBA" id="ARBA00005299"/>
    </source>
</evidence>
<evidence type="ECO:0000313" key="18">
    <source>
        <dbReference type="EMBL" id="QDF82062.1"/>
    </source>
</evidence>
<keyword evidence="15" id="KW-0687">Ribonucleoprotein</keyword>
<evidence type="ECO:0000256" key="10">
    <source>
        <dbReference type="ARBA" id="ARBA00022812"/>
    </source>
</evidence>
<evidence type="ECO:0000256" key="2">
    <source>
        <dbReference type="ARBA" id="ARBA00004147"/>
    </source>
</evidence>
<dbReference type="GO" id="GO:0019013">
    <property type="term" value="C:viral nucleocapsid"/>
    <property type="evidence" value="ECO:0007669"/>
    <property type="project" value="UniProtKB-KW"/>
</dbReference>
<evidence type="ECO:0000256" key="14">
    <source>
        <dbReference type="ARBA" id="ARBA00023200"/>
    </source>
</evidence>
<dbReference type="GO" id="GO:0003723">
    <property type="term" value="F:RNA binding"/>
    <property type="evidence" value="ECO:0007669"/>
    <property type="project" value="UniProtKB-KW"/>
</dbReference>
<keyword evidence="12" id="KW-0694">RNA-binding</keyword>
<dbReference type="GO" id="GO:0044172">
    <property type="term" value="C:host cell endoplasmic reticulum-Golgi intermediate compartment"/>
    <property type="evidence" value="ECO:0007669"/>
    <property type="project" value="UniProtKB-SubCell"/>
</dbReference>
<keyword evidence="19" id="KW-1185">Reference proteome</keyword>